<evidence type="ECO:0000313" key="2">
    <source>
        <dbReference type="Proteomes" id="UP000018418"/>
    </source>
</evidence>
<dbReference type="HOGENOM" id="CLU_046100_0_0_6"/>
<evidence type="ECO:0000313" key="1">
    <source>
        <dbReference type="EMBL" id="ESK50925.1"/>
    </source>
</evidence>
<name>V2UQK3_9GAMM</name>
<dbReference type="OrthoDB" id="7842371at2"/>
<accession>V2UQK3</accession>
<comment type="caution">
    <text evidence="1">The sequence shown here is derived from an EMBL/GenBank/DDBJ whole genome shotgun (WGS) entry which is preliminary data.</text>
</comment>
<protein>
    <recommendedName>
        <fullName evidence="3">Phage stabilization protein</fullName>
    </recommendedName>
</protein>
<sequence>MNTIDIPIVGPSYNLQDWSVDCQRTVNLFPQAVESGNTNKVSALLPTPGLVELFNLGGVIRGMYALNTRLLVVSNNMLYSIRGSVVTQLGEVSGVGRVYFADNSVDVMIVSNNAYTLNIKANLLTKITSAEFLGASDLTILDSRFIWSIPNSRKIQWSDLLSTQTSALYYATKESKSDNLVRVIANSGQLWLIGELSTEIWGVTGSADAPFQRMSGAVLPLGCLAKDSICIFGSSLVWLSQSEHGKGQIVMTQGYQTQRISNHAIESAINSYADVTDAYSFAYQENGHSFLVMSFPTAKKTWCYDAVTGLWHERSYYNSKTALHEHHRAGMYCFFEGKHIVGDRSNGKIYELTDESFTDAGDAIIRERVTPVLNPQGQRLIFDELELFCQTGQVTNIEPNVILDWSDDKGQNWAYSRQVSLGKIGEFNKRVIFRRLGQSFNRVFRIRFSDVCRFVVTGSKVKVR</sequence>
<dbReference type="RefSeq" id="WP_004904810.1">
    <property type="nucleotide sequence ID" value="NZ_BBTI01000025.1"/>
</dbReference>
<dbReference type="AlphaFoldDB" id="V2UQK3"/>
<reference evidence="1 2" key="1">
    <citation type="submission" date="2013-10" db="EMBL/GenBank/DDBJ databases">
        <title>The Genome Sequence of Acinetobacter brisouii CIP 110357.</title>
        <authorList>
            <consortium name="The Broad Institute Genomics Platform"/>
            <consortium name="The Broad Institute Genome Sequencing Center for Infectious Disease"/>
            <person name="Cerqueira G."/>
            <person name="Feldgarden M."/>
            <person name="Courvalin P."/>
            <person name="Grillot-Courvalin C."/>
            <person name="Clermont D."/>
            <person name="Rocha E."/>
            <person name="Yoon E.-J."/>
            <person name="Nemec A."/>
            <person name="Young S.K."/>
            <person name="Zeng Q."/>
            <person name="Gargeya S."/>
            <person name="Fitzgerald M."/>
            <person name="Abouelleil A."/>
            <person name="Alvarado L."/>
            <person name="Berlin A.M."/>
            <person name="Chapman S.B."/>
            <person name="Gainer-Dewar J."/>
            <person name="Goldberg J."/>
            <person name="Gnerre S."/>
            <person name="Griggs A."/>
            <person name="Gujja S."/>
            <person name="Hansen M."/>
            <person name="Howarth C."/>
            <person name="Imamovic A."/>
            <person name="Ireland A."/>
            <person name="Larimer J."/>
            <person name="McCowan C."/>
            <person name="Murphy C."/>
            <person name="Pearson M."/>
            <person name="Poon T.W."/>
            <person name="Priest M."/>
            <person name="Roberts A."/>
            <person name="Saif S."/>
            <person name="Shea T."/>
            <person name="Sykes S."/>
            <person name="Wortman J."/>
            <person name="Nusbaum C."/>
            <person name="Birren B."/>
        </authorList>
    </citation>
    <scope>NUCLEOTIDE SEQUENCE [LARGE SCALE GENOMIC DNA]</scope>
    <source>
        <strain evidence="1 2">CIP 110357</strain>
    </source>
</reference>
<dbReference type="Proteomes" id="UP000018418">
    <property type="component" value="Unassembled WGS sequence"/>
</dbReference>
<dbReference type="PATRIC" id="fig|1341683.3.peg.1412"/>
<organism evidence="1 2">
    <name type="scientific">Acinetobacter brisouii CIP 110357</name>
    <dbReference type="NCBI Taxonomy" id="1341683"/>
    <lineage>
        <taxon>Bacteria</taxon>
        <taxon>Pseudomonadati</taxon>
        <taxon>Pseudomonadota</taxon>
        <taxon>Gammaproteobacteria</taxon>
        <taxon>Moraxellales</taxon>
        <taxon>Moraxellaceae</taxon>
        <taxon>Acinetobacter</taxon>
    </lineage>
</organism>
<proteinExistence type="predicted"/>
<evidence type="ECO:0008006" key="3">
    <source>
        <dbReference type="Google" id="ProtNLM"/>
    </source>
</evidence>
<keyword evidence="2" id="KW-1185">Reference proteome</keyword>
<dbReference type="EMBL" id="AYEU01000006">
    <property type="protein sequence ID" value="ESK50925.1"/>
    <property type="molecule type" value="Genomic_DNA"/>
</dbReference>
<gene>
    <name evidence="1" type="ORF">P255_01424</name>
</gene>